<evidence type="ECO:0000313" key="1">
    <source>
        <dbReference type="EMBL" id="CAK8685093.1"/>
    </source>
</evidence>
<dbReference type="EMBL" id="CAWYQH010000099">
    <property type="protein sequence ID" value="CAK8685093.1"/>
    <property type="molecule type" value="Genomic_DNA"/>
</dbReference>
<evidence type="ECO:0000313" key="2">
    <source>
        <dbReference type="Proteomes" id="UP001642483"/>
    </source>
</evidence>
<dbReference type="Proteomes" id="UP001642483">
    <property type="component" value="Unassembled WGS sequence"/>
</dbReference>
<reference evidence="1 2" key="1">
    <citation type="submission" date="2024-02" db="EMBL/GenBank/DDBJ databases">
        <authorList>
            <person name="Daric V."/>
            <person name="Darras S."/>
        </authorList>
    </citation>
    <scope>NUCLEOTIDE SEQUENCE [LARGE SCALE GENOMIC DNA]</scope>
</reference>
<organism evidence="1 2">
    <name type="scientific">Clavelina lepadiformis</name>
    <name type="common">Light-bulb sea squirt</name>
    <name type="synonym">Ascidia lepadiformis</name>
    <dbReference type="NCBI Taxonomy" id="159417"/>
    <lineage>
        <taxon>Eukaryota</taxon>
        <taxon>Metazoa</taxon>
        <taxon>Chordata</taxon>
        <taxon>Tunicata</taxon>
        <taxon>Ascidiacea</taxon>
        <taxon>Aplousobranchia</taxon>
        <taxon>Clavelinidae</taxon>
        <taxon>Clavelina</taxon>
    </lineage>
</organism>
<protein>
    <submittedName>
        <fullName evidence="1">Uncharacterized protein</fullName>
    </submittedName>
</protein>
<accession>A0ABP0G0L7</accession>
<keyword evidence="2" id="KW-1185">Reference proteome</keyword>
<gene>
    <name evidence="1" type="ORF">CVLEPA_LOCUS16248</name>
</gene>
<name>A0ABP0G0L7_CLALP</name>
<comment type="caution">
    <text evidence="1">The sequence shown here is derived from an EMBL/GenBank/DDBJ whole genome shotgun (WGS) entry which is preliminary data.</text>
</comment>
<sequence>MAIFLRLANLDLFSERNTRIAAECGRRPQNAPMLGTYQVYNFLIGDVERDWVEGDSSLWRSREDTALVITTPRSSTRSFANDLAPRLSNRRVNRRGSHTCRTRVRSDLGIANGPAAAQLCPSRTRHECIVAF</sequence>
<proteinExistence type="predicted"/>